<evidence type="ECO:0000259" key="2">
    <source>
        <dbReference type="Pfam" id="PF24530"/>
    </source>
</evidence>
<gene>
    <name evidence="3" type="ORF">PVAP13_5KG223207</name>
</gene>
<dbReference type="InterPro" id="IPR056018">
    <property type="entry name" value="DUF7597"/>
</dbReference>
<dbReference type="AlphaFoldDB" id="A0A8T0SKL6"/>
<reference evidence="3" key="1">
    <citation type="submission" date="2020-05" db="EMBL/GenBank/DDBJ databases">
        <title>WGS assembly of Panicum virgatum.</title>
        <authorList>
            <person name="Lovell J.T."/>
            <person name="Jenkins J."/>
            <person name="Shu S."/>
            <person name="Juenger T.E."/>
            <person name="Schmutz J."/>
        </authorList>
    </citation>
    <scope>NUCLEOTIDE SEQUENCE</scope>
    <source>
        <strain evidence="3">AP13</strain>
    </source>
</reference>
<feature type="region of interest" description="Disordered" evidence="1">
    <location>
        <begin position="319"/>
        <end position="348"/>
    </location>
</feature>
<accession>A0A8T0SKL6</accession>
<dbReference type="EMBL" id="CM029045">
    <property type="protein sequence ID" value="KAG2597523.1"/>
    <property type="molecule type" value="Genomic_DNA"/>
</dbReference>
<dbReference type="GO" id="GO:0003676">
    <property type="term" value="F:nucleic acid binding"/>
    <property type="evidence" value="ECO:0007669"/>
    <property type="project" value="InterPro"/>
</dbReference>
<evidence type="ECO:0000256" key="1">
    <source>
        <dbReference type="SAM" id="MobiDB-lite"/>
    </source>
</evidence>
<dbReference type="InterPro" id="IPR036875">
    <property type="entry name" value="Znf_CCHC_sf"/>
</dbReference>
<feature type="region of interest" description="Disordered" evidence="1">
    <location>
        <begin position="907"/>
        <end position="947"/>
    </location>
</feature>
<name>A0A8T0SKL6_PANVG</name>
<feature type="domain" description="DUF7597" evidence="2">
    <location>
        <begin position="357"/>
        <end position="479"/>
    </location>
</feature>
<evidence type="ECO:0000313" key="4">
    <source>
        <dbReference type="Proteomes" id="UP000823388"/>
    </source>
</evidence>
<protein>
    <recommendedName>
        <fullName evidence="2">DUF7597 domain-containing protein</fullName>
    </recommendedName>
</protein>
<comment type="caution">
    <text evidence="3">The sequence shown here is derived from an EMBL/GenBank/DDBJ whole genome shotgun (WGS) entry which is preliminary data.</text>
</comment>
<dbReference type="Proteomes" id="UP000823388">
    <property type="component" value="Chromosome 5K"/>
</dbReference>
<sequence>MAVDLLSCLDFLPGQSFQEDVRRSLGKSVHHPSSSPDGSFFLLATFRRYTVRLTEESIALMLQSCLGGSAPGFHVSFQSDRHFRFSVSCKAVGFMVYNLRRFIGSCFDVYFHLWSNGAPRWEREKLIWEQEQEKEWTRVQSRREKKRIRSSSKPAPHVRFASSLVQGSPQRKHQPPSTPDSFRVGSLIVPISVPISSVFGRLREDLGRTHERLSDPTIQEQFPPKACLNSNLNSVSLECGPVICSKCLALGHQASSCTSTWRCKACFNYGHKARWCFTKNRPRILWAPKVTSPASSPVLNTQQFSPDFLLRDFCANASENPTSPDSSSSPGYSIARSASVTPLPPPPSASSMANFPCNPMLLVPQGLHVEHGWQRPARGRVALGAEPPRRHEQYTIISLVPEPPLAEVEDLILEVVDFLQHEFSVRVVSAFPSVLGSGLFQFENPVQRENLLHAAPIAFGHWEIQVSKHDEARNVRACPYTRECWVMFLGFPLDYQLLKFVKVAVAPFGRLINWIEGPNKSRVLTRCLVLTPERVPRSLIISQGSLLGGTGRSWSVPVFILDGHFPDAFPQNEEPVPLDGLPHPLNGHVQDGNPNAIQGWQHDLHGAAPHMHADFGLNAEQMGEVQQDLVMQENVDDREAEVEQDLIADVLEVWPVPNQNNVQPLPQESFSFDQSGTTAEYLRAHGPDINLRVEDVLAGKFTDTSSSSSSDASSSVMITMEQLPPPFSQLELQAFQKLQAVSIPRALSLPVVLDRWDLSSLFASVQSPNFAQVVDDSLAIVPYQPCLHAVLITIWAAAQSDAADTSTADDDLASQCNSNTALPGDFQPMDDSSLPAAALEDTVPAKKCLTPLLDAVATVDHPPSSNPGSSMQSVRLPAVISSDNANLPLLTSSVRRSPRLNQIHGFQHAQLSPKKRKRSSKQSSLTAPISVAAIPDLQGSDPGPISEEILQGWDLECGVPSEVVTRKSFLKPSANDEEN</sequence>
<evidence type="ECO:0000313" key="3">
    <source>
        <dbReference type="EMBL" id="KAG2597523.1"/>
    </source>
</evidence>
<organism evidence="3 4">
    <name type="scientific">Panicum virgatum</name>
    <name type="common">Blackwell switchgrass</name>
    <dbReference type="NCBI Taxonomy" id="38727"/>
    <lineage>
        <taxon>Eukaryota</taxon>
        <taxon>Viridiplantae</taxon>
        <taxon>Streptophyta</taxon>
        <taxon>Embryophyta</taxon>
        <taxon>Tracheophyta</taxon>
        <taxon>Spermatophyta</taxon>
        <taxon>Magnoliopsida</taxon>
        <taxon>Liliopsida</taxon>
        <taxon>Poales</taxon>
        <taxon>Poaceae</taxon>
        <taxon>PACMAD clade</taxon>
        <taxon>Panicoideae</taxon>
        <taxon>Panicodae</taxon>
        <taxon>Paniceae</taxon>
        <taxon>Panicinae</taxon>
        <taxon>Panicum</taxon>
        <taxon>Panicum sect. Hiantes</taxon>
    </lineage>
</organism>
<dbReference type="SUPFAM" id="SSF57756">
    <property type="entry name" value="Retrovirus zinc finger-like domains"/>
    <property type="match status" value="1"/>
</dbReference>
<proteinExistence type="predicted"/>
<feature type="compositionally biased region" description="Low complexity" evidence="1">
    <location>
        <begin position="319"/>
        <end position="341"/>
    </location>
</feature>
<keyword evidence="4" id="KW-1185">Reference proteome</keyword>
<dbReference type="Pfam" id="PF24530">
    <property type="entry name" value="DUF7597"/>
    <property type="match status" value="1"/>
</dbReference>
<dbReference type="PANTHER" id="PTHR33075">
    <property type="entry name" value="OS02G0499800 PROTEIN"/>
    <property type="match status" value="1"/>
</dbReference>
<feature type="region of interest" description="Disordered" evidence="1">
    <location>
        <begin position="807"/>
        <end position="832"/>
    </location>
</feature>
<dbReference type="GO" id="GO:0008270">
    <property type="term" value="F:zinc ion binding"/>
    <property type="evidence" value="ECO:0007669"/>
    <property type="project" value="InterPro"/>
</dbReference>
<dbReference type="PANTHER" id="PTHR33075:SF7">
    <property type="entry name" value="OS02G0303350 PROTEIN"/>
    <property type="match status" value="1"/>
</dbReference>